<sequence length="228" mass="26199">MSPGAMHHARWMSKVIYSLKIWMFKAQFRLTLTEEKGLRDVYVFAVRVYLKAWISAPLASGAPYSDLLLLKSLLEYSSIHLAISKATSNKFSGNLWYLSPELVGLAFFDSRVSSSTKRRMVSAMQSEDDQEQEHTKRITIDLDSAKNKNLEHFLIQTLEDRHDYKLASETVRSLKVVNDHAERGVALIQEYSGFITQDESQLQFLLQVVNEHRRVYPDSRKQTLSGQP</sequence>
<dbReference type="PANTHER" id="PTHR46113">
    <property type="entry name" value="SNAC DOMAIN-CONTAINING PROTEIN"/>
    <property type="match status" value="1"/>
</dbReference>
<evidence type="ECO:0000313" key="1">
    <source>
        <dbReference type="EMBL" id="KAK2713791.1"/>
    </source>
</evidence>
<proteinExistence type="predicted"/>
<dbReference type="Proteomes" id="UP001187531">
    <property type="component" value="Unassembled WGS sequence"/>
</dbReference>
<dbReference type="PANTHER" id="PTHR46113:SF1">
    <property type="entry name" value="PEPTIDASE M17 LEUCYL AMINOPEPTIDASE N-TERMINAL DOMAIN-CONTAINING PROTEIN"/>
    <property type="match status" value="1"/>
</dbReference>
<accession>A0AA88HX55</accession>
<keyword evidence="2" id="KW-1185">Reference proteome</keyword>
<name>A0AA88HX55_ARTSF</name>
<dbReference type="EMBL" id="JAVRJZ010000014">
    <property type="protein sequence ID" value="KAK2713791.1"/>
    <property type="molecule type" value="Genomic_DNA"/>
</dbReference>
<protein>
    <submittedName>
        <fullName evidence="1">Uncharacterized protein</fullName>
    </submittedName>
</protein>
<dbReference type="AlphaFoldDB" id="A0AA88HX55"/>
<organism evidence="1 2">
    <name type="scientific">Artemia franciscana</name>
    <name type="common">Brine shrimp</name>
    <name type="synonym">Artemia sanfranciscana</name>
    <dbReference type="NCBI Taxonomy" id="6661"/>
    <lineage>
        <taxon>Eukaryota</taxon>
        <taxon>Metazoa</taxon>
        <taxon>Ecdysozoa</taxon>
        <taxon>Arthropoda</taxon>
        <taxon>Crustacea</taxon>
        <taxon>Branchiopoda</taxon>
        <taxon>Anostraca</taxon>
        <taxon>Artemiidae</taxon>
        <taxon>Artemia</taxon>
    </lineage>
</organism>
<evidence type="ECO:0000313" key="2">
    <source>
        <dbReference type="Proteomes" id="UP001187531"/>
    </source>
</evidence>
<gene>
    <name evidence="1" type="ORF">QYM36_009615</name>
</gene>
<reference evidence="1" key="1">
    <citation type="submission" date="2023-07" db="EMBL/GenBank/DDBJ databases">
        <title>Chromosome-level genome assembly of Artemia franciscana.</title>
        <authorList>
            <person name="Jo E."/>
        </authorList>
    </citation>
    <scope>NUCLEOTIDE SEQUENCE</scope>
    <source>
        <tissue evidence="1">Whole body</tissue>
    </source>
</reference>
<comment type="caution">
    <text evidence="1">The sequence shown here is derived from an EMBL/GenBank/DDBJ whole genome shotgun (WGS) entry which is preliminary data.</text>
</comment>